<evidence type="ECO:0000256" key="1">
    <source>
        <dbReference type="ARBA" id="ARBA00004123"/>
    </source>
</evidence>
<dbReference type="Gene3D" id="2.170.270.10">
    <property type="entry name" value="SET domain"/>
    <property type="match status" value="1"/>
</dbReference>
<keyword evidence="12" id="KW-0539">Nucleus</keyword>
<feature type="domain" description="SET" evidence="16">
    <location>
        <begin position="755"/>
        <end position="874"/>
    </location>
</feature>
<dbReference type="Gene3D" id="3.30.40.10">
    <property type="entry name" value="Zinc/RING finger domain, C3HC4 (zinc finger)"/>
    <property type="match status" value="4"/>
</dbReference>
<dbReference type="Pfam" id="PF23011">
    <property type="entry name" value="PHD-1st_NSD"/>
    <property type="match status" value="1"/>
</dbReference>
<dbReference type="CDD" id="cd15566">
    <property type="entry name" value="PHD3_NSD"/>
    <property type="match status" value="1"/>
</dbReference>
<feature type="domain" description="PWWP" evidence="17">
    <location>
        <begin position="577"/>
        <end position="646"/>
    </location>
</feature>
<dbReference type="InterPro" id="IPR055198">
    <property type="entry name" value="NSD_PHD"/>
</dbReference>
<keyword evidence="3" id="KW-0158">Chromosome</keyword>
<dbReference type="GO" id="GO:0005634">
    <property type="term" value="C:nucleus"/>
    <property type="evidence" value="ECO:0007669"/>
    <property type="project" value="UniProtKB-SubCell"/>
</dbReference>
<dbReference type="InterPro" id="IPR003616">
    <property type="entry name" value="Post-SET_dom"/>
</dbReference>
<feature type="compositionally biased region" description="Polar residues" evidence="14">
    <location>
        <begin position="1016"/>
        <end position="1029"/>
    </location>
</feature>
<feature type="compositionally biased region" description="Basic and acidic residues" evidence="14">
    <location>
        <begin position="7"/>
        <end position="27"/>
    </location>
</feature>
<name>A0A5J4YXZ6_PORPP</name>
<dbReference type="OrthoDB" id="3221at2759"/>
<dbReference type="InterPro" id="IPR011011">
    <property type="entry name" value="Znf_FYVE_PHD"/>
</dbReference>
<dbReference type="GO" id="GO:0008270">
    <property type="term" value="F:zinc ion binding"/>
    <property type="evidence" value="ECO:0007669"/>
    <property type="project" value="UniProtKB-KW"/>
</dbReference>
<dbReference type="AlphaFoldDB" id="A0A5J4YXZ6"/>
<evidence type="ECO:0000256" key="13">
    <source>
        <dbReference type="PROSITE-ProRule" id="PRU00146"/>
    </source>
</evidence>
<dbReference type="PANTHER" id="PTHR22884">
    <property type="entry name" value="SET DOMAIN PROTEINS"/>
    <property type="match status" value="1"/>
</dbReference>
<feature type="domain" description="AWS" evidence="19">
    <location>
        <begin position="707"/>
        <end position="753"/>
    </location>
</feature>
<evidence type="ECO:0000256" key="9">
    <source>
        <dbReference type="ARBA" id="ARBA00022771"/>
    </source>
</evidence>
<feature type="region of interest" description="Disordered" evidence="14">
    <location>
        <begin position="288"/>
        <end position="309"/>
    </location>
</feature>
<evidence type="ECO:0000256" key="11">
    <source>
        <dbReference type="ARBA" id="ARBA00022853"/>
    </source>
</evidence>
<dbReference type="InterPro" id="IPR019787">
    <property type="entry name" value="Znf_PHD-finger"/>
</dbReference>
<dbReference type="SUPFAM" id="SSF82199">
    <property type="entry name" value="SET domain"/>
    <property type="match status" value="1"/>
</dbReference>
<feature type="region of interest" description="Disordered" evidence="14">
    <location>
        <begin position="1"/>
        <end position="53"/>
    </location>
</feature>
<dbReference type="PROSITE" id="PS50016">
    <property type="entry name" value="ZF_PHD_2"/>
    <property type="match status" value="1"/>
</dbReference>
<evidence type="ECO:0000256" key="4">
    <source>
        <dbReference type="ARBA" id="ARBA00022603"/>
    </source>
</evidence>
<sequence length="1150" mass="127168">MDGESSLPKDFEHDHVVSVDTGDHAQADQESAPQYQTHDGVLTPGPGDDMQVDIHESPEMLLDLSRAHQPGGLTDISDVQARSEERNFTAMDTGVDDLHVVEITDTASADTDVAVPPANSLETENYSVPRVVWAEMSGFDKYKTPFWWPALQMGYPLRPSGKIPVCLIGISGSEKHYYSEEAEANAVLVFRRRVSGAWMEQEVPPAKAHKLPVELDMGDRSTKARNHASVLDSNIDRNWFSMESWLRMENEKKRRANADKKTSIASGSASTPEVRAAPITQTVSHLANDTAQSSAIPTGPAQVESSALSVDRSTAAVALDGRDTSIDMAAPSLASPSSSTGGTGSSVDEYDDVCDKCHKAGDSLIMCEGSCKRCWHRECLTPDARPADDADFYCDDCTNASWACAYCHRQALSSEPLVKCTDSYCGKRYHKQCISNLPLTKHRLDEEKIVCPRHFCGMCEGAINLAKDSSFTWCLRCPVAYHRACLPPGVIQLDFAEKHFVCSKHVVADEVVNRSSRNFNRCVACDGGGDLLCCDGCPAAFHESEACISKFALNLKGTLKNGRWYCRNCTAGRMPAREDVVWAKQGSYPFWPAEVYPADDVAVPERLLKVDHKPHETIAVRWYPTNKKEDIWAWLGNSHIAPIDQQKYDDVKQDRASYREALKQAEKVVKRQLTNPILPADDVRARDPPKYIRISANSYLVEKPQGGPNAECNCKVERPCVDNTCLNRLMQYECPRTCQTDSLCQNQRFTKRQYKKVKAFYTGNRGWGVKAAENIAEGDFIIEYVGEVVDRDLCEHRIATQRLESENDDWYVMCVDENVYIDSSLKGNVSRFINHSCAPNCEVQMWVVNESEKRMGIFALTNIAAGEEITYKYNLKQLDPVDTVTRYTECRCAAPNCSGFIGKKLGKDVKVSAVVGRRRELIDGTAAASVDLSKEKSPASKSAKKAARTPTPAKTSTRVATRVESSGRAGTVGSSSRGDARKVKALLPRKVKLEDSSGDSAGESNSSDEAPGQKRVPSTQPTNGSSLNARGSVKRARAGHNERCFSCGQPETASRLFMTCDIPACGKKYHEACVEMEGVRKPQVWKCSRHFCGECENPPVRYCSKCPHAYCQEHRTYSIFDRVNSSGVSEPVCYDCISQERKRGGLVSTI</sequence>
<dbReference type="PROSITE" id="PS50868">
    <property type="entry name" value="POST_SET"/>
    <property type="match status" value="1"/>
</dbReference>
<accession>A0A5J4YXZ6</accession>
<comment type="subcellular location">
    <subcellularLocation>
        <location evidence="2">Chromosome</location>
    </subcellularLocation>
    <subcellularLocation>
        <location evidence="1">Nucleus</location>
    </subcellularLocation>
</comment>
<dbReference type="PROSITE" id="PS50280">
    <property type="entry name" value="SET"/>
    <property type="match status" value="1"/>
</dbReference>
<dbReference type="Proteomes" id="UP000324585">
    <property type="component" value="Unassembled WGS sequence"/>
</dbReference>
<evidence type="ECO:0000256" key="12">
    <source>
        <dbReference type="ARBA" id="ARBA00023242"/>
    </source>
</evidence>
<dbReference type="Pfam" id="PF00855">
    <property type="entry name" value="PWWP"/>
    <property type="match status" value="1"/>
</dbReference>
<dbReference type="Gene3D" id="2.30.30.140">
    <property type="match status" value="1"/>
</dbReference>
<evidence type="ECO:0000313" key="20">
    <source>
        <dbReference type="EMBL" id="KAA8495732.1"/>
    </source>
</evidence>
<dbReference type="Pfam" id="PF00856">
    <property type="entry name" value="SET"/>
    <property type="match status" value="1"/>
</dbReference>
<dbReference type="InterPro" id="IPR001965">
    <property type="entry name" value="Znf_PHD"/>
</dbReference>
<feature type="compositionally biased region" description="Low complexity" evidence="14">
    <location>
        <begin position="948"/>
        <end position="958"/>
    </location>
</feature>
<dbReference type="InterPro" id="IPR006560">
    <property type="entry name" value="AWS_dom"/>
</dbReference>
<keyword evidence="5 20" id="KW-0808">Transferase</keyword>
<proteinExistence type="predicted"/>
<keyword evidence="4 20" id="KW-0489">Methyltransferase</keyword>
<evidence type="ECO:0000259" key="17">
    <source>
        <dbReference type="PROSITE" id="PS50812"/>
    </source>
</evidence>
<dbReference type="GO" id="GO:0005694">
    <property type="term" value="C:chromosome"/>
    <property type="evidence" value="ECO:0007669"/>
    <property type="project" value="UniProtKB-SubCell"/>
</dbReference>
<feature type="domain" description="Post-SET" evidence="18">
    <location>
        <begin position="886"/>
        <end position="902"/>
    </location>
</feature>
<dbReference type="SMART" id="SM00293">
    <property type="entry name" value="PWWP"/>
    <property type="match status" value="1"/>
</dbReference>
<keyword evidence="8" id="KW-0677">Repeat</keyword>
<dbReference type="Pfam" id="PF22908">
    <property type="entry name" value="PHD_NSD"/>
    <property type="match status" value="1"/>
</dbReference>
<dbReference type="InterPro" id="IPR046341">
    <property type="entry name" value="SET_dom_sf"/>
</dbReference>
<feature type="domain" description="PHD-type" evidence="15">
    <location>
        <begin position="351"/>
        <end position="400"/>
    </location>
</feature>
<evidence type="ECO:0000259" key="19">
    <source>
        <dbReference type="PROSITE" id="PS51215"/>
    </source>
</evidence>
<keyword evidence="9 13" id="KW-0863">Zinc-finger</keyword>
<evidence type="ECO:0000256" key="8">
    <source>
        <dbReference type="ARBA" id="ARBA00022737"/>
    </source>
</evidence>
<evidence type="ECO:0000256" key="10">
    <source>
        <dbReference type="ARBA" id="ARBA00022833"/>
    </source>
</evidence>
<dbReference type="SMART" id="SM00317">
    <property type="entry name" value="SET"/>
    <property type="match status" value="1"/>
</dbReference>
<protein>
    <submittedName>
        <fullName evidence="20">Histone-lysine N-methyltransferase, H3 lysine-36 and H4 lysine-20 specific</fullName>
    </submittedName>
</protein>
<evidence type="ECO:0000256" key="5">
    <source>
        <dbReference type="ARBA" id="ARBA00022679"/>
    </source>
</evidence>
<organism evidence="20 21">
    <name type="scientific">Porphyridium purpureum</name>
    <name type="common">Red alga</name>
    <name type="synonym">Porphyridium cruentum</name>
    <dbReference type="NCBI Taxonomy" id="35688"/>
    <lineage>
        <taxon>Eukaryota</taxon>
        <taxon>Rhodophyta</taxon>
        <taxon>Bangiophyceae</taxon>
        <taxon>Porphyridiales</taxon>
        <taxon>Porphyridiaceae</taxon>
        <taxon>Porphyridium</taxon>
    </lineage>
</organism>
<gene>
    <name evidence="20" type="ORF">FVE85_1887</name>
</gene>
<dbReference type="GO" id="GO:0042054">
    <property type="term" value="F:histone methyltransferase activity"/>
    <property type="evidence" value="ECO:0007669"/>
    <property type="project" value="InterPro"/>
</dbReference>
<dbReference type="InterPro" id="IPR059153">
    <property type="entry name" value="NSD_PHD-1st"/>
</dbReference>
<evidence type="ECO:0000259" key="16">
    <source>
        <dbReference type="PROSITE" id="PS50280"/>
    </source>
</evidence>
<dbReference type="Pfam" id="PF23004">
    <property type="entry name" value="PHDvar_NSD"/>
    <property type="match status" value="1"/>
</dbReference>
<feature type="compositionally biased region" description="Basic and acidic residues" evidence="14">
    <location>
        <begin position="252"/>
        <end position="262"/>
    </location>
</feature>
<dbReference type="InterPro" id="IPR001214">
    <property type="entry name" value="SET_dom"/>
</dbReference>
<keyword evidence="21" id="KW-1185">Reference proteome</keyword>
<feature type="compositionally biased region" description="Low complexity" evidence="14">
    <location>
        <begin position="998"/>
        <end position="1010"/>
    </location>
</feature>
<dbReference type="PROSITE" id="PS50812">
    <property type="entry name" value="PWWP"/>
    <property type="match status" value="1"/>
</dbReference>
<evidence type="ECO:0000313" key="21">
    <source>
        <dbReference type="Proteomes" id="UP000324585"/>
    </source>
</evidence>
<feature type="region of interest" description="Disordered" evidence="14">
    <location>
        <begin position="929"/>
        <end position="1033"/>
    </location>
</feature>
<keyword evidence="7" id="KW-0479">Metal-binding</keyword>
<dbReference type="GO" id="GO:0032259">
    <property type="term" value="P:methylation"/>
    <property type="evidence" value="ECO:0007669"/>
    <property type="project" value="UniProtKB-KW"/>
</dbReference>
<dbReference type="SUPFAM" id="SSF63748">
    <property type="entry name" value="Tudor/PWWP/MBT"/>
    <property type="match status" value="1"/>
</dbReference>
<dbReference type="SMART" id="SM00570">
    <property type="entry name" value="AWS"/>
    <property type="match status" value="1"/>
</dbReference>
<dbReference type="SMART" id="SM00249">
    <property type="entry name" value="PHD"/>
    <property type="match status" value="5"/>
</dbReference>
<dbReference type="InterPro" id="IPR000313">
    <property type="entry name" value="PWWP_dom"/>
</dbReference>
<evidence type="ECO:0000256" key="7">
    <source>
        <dbReference type="ARBA" id="ARBA00022723"/>
    </source>
</evidence>
<comment type="caution">
    <text evidence="20">The sequence shown here is derived from an EMBL/GenBank/DDBJ whole genome shotgun (WGS) entry which is preliminary data.</text>
</comment>
<feature type="compositionally biased region" description="Polar residues" evidence="14">
    <location>
        <begin position="28"/>
        <end position="37"/>
    </location>
</feature>
<evidence type="ECO:0000256" key="6">
    <source>
        <dbReference type="ARBA" id="ARBA00022691"/>
    </source>
</evidence>
<feature type="region of interest" description="Disordered" evidence="14">
    <location>
        <begin position="252"/>
        <end position="276"/>
    </location>
</feature>
<evidence type="ECO:0000259" key="15">
    <source>
        <dbReference type="PROSITE" id="PS50016"/>
    </source>
</evidence>
<evidence type="ECO:0000256" key="2">
    <source>
        <dbReference type="ARBA" id="ARBA00004286"/>
    </source>
</evidence>
<dbReference type="InterPro" id="IPR055197">
    <property type="entry name" value="PHDvar_NSD"/>
</dbReference>
<keyword evidence="11" id="KW-0156">Chromatin regulator</keyword>
<keyword evidence="10" id="KW-0862">Zinc</keyword>
<evidence type="ECO:0000259" key="18">
    <source>
        <dbReference type="PROSITE" id="PS50868"/>
    </source>
</evidence>
<dbReference type="CDD" id="cd15565">
    <property type="entry name" value="PHD2_NSD"/>
    <property type="match status" value="1"/>
</dbReference>
<keyword evidence="6" id="KW-0949">S-adenosyl-L-methionine</keyword>
<dbReference type="InterPro" id="IPR013083">
    <property type="entry name" value="Znf_RING/FYVE/PHD"/>
</dbReference>
<dbReference type="InterPro" id="IPR050777">
    <property type="entry name" value="SET2_Histone-Lys_MeTrsfase"/>
</dbReference>
<dbReference type="Pfam" id="PF17907">
    <property type="entry name" value="AWS"/>
    <property type="match status" value="1"/>
</dbReference>
<dbReference type="SUPFAM" id="SSF57903">
    <property type="entry name" value="FYVE/PHD zinc finger"/>
    <property type="match status" value="3"/>
</dbReference>
<evidence type="ECO:0000256" key="14">
    <source>
        <dbReference type="SAM" id="MobiDB-lite"/>
    </source>
</evidence>
<dbReference type="PROSITE" id="PS51215">
    <property type="entry name" value="AWS"/>
    <property type="match status" value="1"/>
</dbReference>
<reference evidence="21" key="1">
    <citation type="journal article" date="2019" name="Nat. Commun.">
        <title>Expansion of phycobilisome linker gene families in mesophilic red algae.</title>
        <authorList>
            <person name="Lee J."/>
            <person name="Kim D."/>
            <person name="Bhattacharya D."/>
            <person name="Yoon H.S."/>
        </authorList>
    </citation>
    <scope>NUCLEOTIDE SEQUENCE [LARGE SCALE GENOMIC DNA]</scope>
    <source>
        <strain evidence="21">CCMP 1328</strain>
    </source>
</reference>
<evidence type="ECO:0000256" key="3">
    <source>
        <dbReference type="ARBA" id="ARBA00022454"/>
    </source>
</evidence>
<dbReference type="EMBL" id="VRMN01000003">
    <property type="protein sequence ID" value="KAA8495732.1"/>
    <property type="molecule type" value="Genomic_DNA"/>
</dbReference>